<dbReference type="RefSeq" id="WP_009968379.1">
    <property type="nucleotide sequence ID" value="NC_000964.3"/>
</dbReference>
<accession>A0A6M3ZHS8</accession>
<reference evidence="1" key="1">
    <citation type="submission" date="2020-04" db="EMBL/GenBank/DDBJ databases">
        <title>Phage recombination drives evolution of spore-forming Bacilli.</title>
        <authorList>
            <person name="Dragos A."/>
            <person name="Kovacs A.T."/>
        </authorList>
    </citation>
    <scope>NUCLEOTIDE SEQUENCE</scope>
    <source>
        <strain evidence="1">168</strain>
    </source>
</reference>
<proteinExistence type="predicted"/>
<dbReference type="InterPro" id="IPR036610">
    <property type="entry name" value="PEBP-like_sf"/>
</dbReference>
<organism evidence="1">
    <name type="scientific">Bacillus subtilis (strain 168)</name>
    <dbReference type="NCBI Taxonomy" id="224308"/>
    <lineage>
        <taxon>Bacteria</taxon>
        <taxon>Bacillati</taxon>
        <taxon>Bacillota</taxon>
        <taxon>Bacilli</taxon>
        <taxon>Bacillales</taxon>
        <taxon>Bacillaceae</taxon>
        <taxon>Bacillus</taxon>
    </lineage>
</organism>
<protein>
    <submittedName>
        <fullName evidence="1">YbhB/YbcL family Raf kinase inhibitor-like protein</fullName>
    </submittedName>
</protein>
<dbReference type="Pfam" id="PF01161">
    <property type="entry name" value="PBP"/>
    <property type="match status" value="1"/>
</dbReference>
<dbReference type="KEGG" id="bsu:BSU38870"/>
<dbReference type="OrthoDB" id="9797506at2"/>
<dbReference type="InterPro" id="IPR008914">
    <property type="entry name" value="PEBP"/>
</dbReference>
<dbReference type="EMBL" id="CP052842">
    <property type="protein sequence ID" value="QJP90558.1"/>
    <property type="molecule type" value="Genomic_DNA"/>
</dbReference>
<dbReference type="PANTHER" id="PTHR30289:SF1">
    <property type="entry name" value="PEBP (PHOSPHATIDYLETHANOLAMINE-BINDING PROTEIN) FAMILY PROTEIN"/>
    <property type="match status" value="1"/>
</dbReference>
<evidence type="ECO:0000313" key="1">
    <source>
        <dbReference type="EMBL" id="QJP90558.1"/>
    </source>
</evidence>
<dbReference type="InterPro" id="IPR005247">
    <property type="entry name" value="YbhB_YbcL/LppC-like"/>
</dbReference>
<dbReference type="PANTHER" id="PTHR30289">
    <property type="entry name" value="UNCHARACTERIZED PROTEIN YBCL-RELATED"/>
    <property type="match status" value="1"/>
</dbReference>
<dbReference type="Gene3D" id="3.90.280.10">
    <property type="entry name" value="PEBP-like"/>
    <property type="match status" value="1"/>
</dbReference>
<dbReference type="SUPFAM" id="SSF49777">
    <property type="entry name" value="PEBP-like"/>
    <property type="match status" value="1"/>
</dbReference>
<gene>
    <name evidence="1" type="ORF">HIR78_22195</name>
</gene>
<name>A0A6M3ZHS8_BACSU</name>
<dbReference type="NCBIfam" id="TIGR00481">
    <property type="entry name" value="YbhB/YbcL family Raf kinase inhibitor-like protein"/>
    <property type="match status" value="1"/>
</dbReference>
<sequence length="168" mass="19030">MNIYVEANPYLHDKYSKYADEKYKREGNPFVSFPIHFDDIPSGAKTLALTFIDHDAIPVCGFSWIHWTAANIPAYIGELPEHASEERQDLMIQGQNSFASPLAGSNDPKVIHQYCGPTPPDKDHAYTLTVYALDAELNLQPGFYLNELYQEMKEHILAETSIELLARV</sequence>
<dbReference type="CDD" id="cd00865">
    <property type="entry name" value="PEBP_bact_arch"/>
    <property type="match status" value="1"/>
</dbReference>
<dbReference type="AlphaFoldDB" id="A0A6M3ZHS8"/>
<dbReference type="SMR" id="A0A6M3ZHS8"/>